<sequence length="180" mass="20489">MKGFPILLIFFVLFSCKKEEQAVEVTKTDPSALTFGQSKMQLIGKAQQEVIAWSNYERFKNLLENLDHTPVAAQNLYDAAQDLSKDIPEELNSQEVVSRIKLVITRAGIYNSYINYSNVDDNILVKKHADLIESWDMLTIIINEKINIYDKIKQETLEDLKIINQAKQPGTDSLDNNLPG</sequence>
<proteinExistence type="predicted"/>
<dbReference type="STRING" id="319236.BST91_12605"/>
<evidence type="ECO:0000313" key="1">
    <source>
        <dbReference type="EMBL" id="GAK95621.1"/>
    </source>
</evidence>
<dbReference type="RefSeq" id="WP_042276235.1">
    <property type="nucleotide sequence ID" value="NZ_BBML01000001.1"/>
</dbReference>
<gene>
    <name evidence="1" type="ORF">JCM19294_2403</name>
</gene>
<evidence type="ECO:0000313" key="2">
    <source>
        <dbReference type="Proteomes" id="UP000029221"/>
    </source>
</evidence>
<evidence type="ECO:0008006" key="3">
    <source>
        <dbReference type="Google" id="ProtNLM"/>
    </source>
</evidence>
<dbReference type="PROSITE" id="PS51257">
    <property type="entry name" value="PROKAR_LIPOPROTEIN"/>
    <property type="match status" value="1"/>
</dbReference>
<comment type="caution">
    <text evidence="1">The sequence shown here is derived from an EMBL/GenBank/DDBJ whole genome shotgun (WGS) entry which is preliminary data.</text>
</comment>
<accession>A0A090QJB5</accession>
<dbReference type="AlphaFoldDB" id="A0A090QJB5"/>
<keyword evidence="2" id="KW-1185">Reference proteome</keyword>
<reference evidence="1" key="1">
    <citation type="journal article" date="2014" name="Genome Announc.">
        <title>Draft Genome Sequences of Marine Flavobacterium Nonlabens Strains NR17, NR24, NR27, NR32, NR33, and Ara13.</title>
        <authorList>
            <person name="Nakanishi M."/>
            <person name="Meirelles P."/>
            <person name="Suzuki R."/>
            <person name="Takatani N."/>
            <person name="Mino S."/>
            <person name="Suda W."/>
            <person name="Oshima K."/>
            <person name="Hattori M."/>
            <person name="Ohkuma M."/>
            <person name="Hosokawa M."/>
            <person name="Miyashita K."/>
            <person name="Thompson F.L."/>
            <person name="Niwa A."/>
            <person name="Sawabe T."/>
            <person name="Sawabe T."/>
        </authorList>
    </citation>
    <scope>NUCLEOTIDE SEQUENCE [LARGE SCALE GENOMIC DNA]</scope>
    <source>
        <strain evidence="1">JCM 19294</strain>
    </source>
</reference>
<dbReference type="Proteomes" id="UP000029221">
    <property type="component" value="Unassembled WGS sequence"/>
</dbReference>
<protein>
    <recommendedName>
        <fullName evidence="3">Lipoprotein</fullName>
    </recommendedName>
</protein>
<name>A0A090QJB5_9FLAO</name>
<dbReference type="eggNOG" id="ENOG5030ZHD">
    <property type="taxonomic scope" value="Bacteria"/>
</dbReference>
<dbReference type="EMBL" id="BBML01000001">
    <property type="protein sequence ID" value="GAK95621.1"/>
    <property type="molecule type" value="Genomic_DNA"/>
</dbReference>
<organism evidence="1 2">
    <name type="scientific">Nonlabens tegetincola</name>
    <dbReference type="NCBI Taxonomy" id="323273"/>
    <lineage>
        <taxon>Bacteria</taxon>
        <taxon>Pseudomonadati</taxon>
        <taxon>Bacteroidota</taxon>
        <taxon>Flavobacteriia</taxon>
        <taxon>Flavobacteriales</taxon>
        <taxon>Flavobacteriaceae</taxon>
        <taxon>Nonlabens</taxon>
    </lineage>
</organism>